<dbReference type="InterPro" id="IPR012677">
    <property type="entry name" value="Nucleotide-bd_a/b_plait_sf"/>
</dbReference>
<dbReference type="GO" id="GO:0003723">
    <property type="term" value="F:RNA binding"/>
    <property type="evidence" value="ECO:0007669"/>
    <property type="project" value="UniProtKB-UniRule"/>
</dbReference>
<dbReference type="GO" id="GO:0005634">
    <property type="term" value="C:nucleus"/>
    <property type="evidence" value="ECO:0007669"/>
    <property type="project" value="InterPro"/>
</dbReference>
<dbReference type="PROSITE" id="PS50102">
    <property type="entry name" value="RRM"/>
    <property type="match status" value="1"/>
</dbReference>
<dbReference type="EMBL" id="ML977195">
    <property type="protein sequence ID" value="KAF1981666.1"/>
    <property type="molecule type" value="Genomic_DNA"/>
</dbReference>
<evidence type="ECO:0000256" key="2">
    <source>
        <dbReference type="SAM" id="MobiDB-lite"/>
    </source>
</evidence>
<accession>A0A6G1GL35</accession>
<organism evidence="4 5">
    <name type="scientific">Aulographum hederae CBS 113979</name>
    <dbReference type="NCBI Taxonomy" id="1176131"/>
    <lineage>
        <taxon>Eukaryota</taxon>
        <taxon>Fungi</taxon>
        <taxon>Dikarya</taxon>
        <taxon>Ascomycota</taxon>
        <taxon>Pezizomycotina</taxon>
        <taxon>Dothideomycetes</taxon>
        <taxon>Pleosporomycetidae</taxon>
        <taxon>Aulographales</taxon>
        <taxon>Aulographaceae</taxon>
    </lineage>
</organism>
<proteinExistence type="predicted"/>
<dbReference type="PANTHER" id="PTHR45894">
    <property type="entry name" value="RNA-BINDING PROTEIN 8A"/>
    <property type="match status" value="1"/>
</dbReference>
<feature type="compositionally biased region" description="Acidic residues" evidence="2">
    <location>
        <begin position="1"/>
        <end position="15"/>
    </location>
</feature>
<sequence length="147" mass="16796">MEDDDQYEQVPADEEAPARPGTEARTEEGAVAIRSTEGWSVMVTGIHEDCPEEDLHDFFDNFGAVKNLFMPTDRRTGYTKGYALVEYATVEEAMVAVQSAPKEELFERTLHVDFAFVRPPQEKNSRGRGNRNRGERRRSRSRTPDDR</sequence>
<dbReference type="Pfam" id="PF00076">
    <property type="entry name" value="RRM_1"/>
    <property type="match status" value="1"/>
</dbReference>
<dbReference type="SUPFAM" id="SSF54928">
    <property type="entry name" value="RNA-binding domain, RBD"/>
    <property type="match status" value="1"/>
</dbReference>
<dbReference type="InterPro" id="IPR035979">
    <property type="entry name" value="RBD_domain_sf"/>
</dbReference>
<feature type="domain" description="RRM" evidence="3">
    <location>
        <begin position="39"/>
        <end position="117"/>
    </location>
</feature>
<evidence type="ECO:0000259" key="3">
    <source>
        <dbReference type="PROSITE" id="PS50102"/>
    </source>
</evidence>
<evidence type="ECO:0000313" key="5">
    <source>
        <dbReference type="Proteomes" id="UP000800041"/>
    </source>
</evidence>
<evidence type="ECO:0000313" key="4">
    <source>
        <dbReference type="EMBL" id="KAF1981666.1"/>
    </source>
</evidence>
<feature type="region of interest" description="Disordered" evidence="2">
    <location>
        <begin position="117"/>
        <end position="147"/>
    </location>
</feature>
<gene>
    <name evidence="4" type="ORF">K402DRAFT_341935</name>
</gene>
<name>A0A6G1GL35_9PEZI</name>
<dbReference type="InterPro" id="IPR000504">
    <property type="entry name" value="RRM_dom"/>
</dbReference>
<dbReference type="GO" id="GO:0005737">
    <property type="term" value="C:cytoplasm"/>
    <property type="evidence" value="ECO:0007669"/>
    <property type="project" value="InterPro"/>
</dbReference>
<dbReference type="Gene3D" id="3.30.70.330">
    <property type="match status" value="1"/>
</dbReference>
<feature type="region of interest" description="Disordered" evidence="2">
    <location>
        <begin position="1"/>
        <end position="30"/>
    </location>
</feature>
<dbReference type="InterPro" id="IPR008111">
    <property type="entry name" value="RNA-bd_8"/>
</dbReference>
<feature type="compositionally biased region" description="Basic residues" evidence="2">
    <location>
        <begin position="126"/>
        <end position="141"/>
    </location>
</feature>
<keyword evidence="5" id="KW-1185">Reference proteome</keyword>
<dbReference type="OrthoDB" id="15688at2759"/>
<reference evidence="4" key="1">
    <citation type="journal article" date="2020" name="Stud. Mycol.">
        <title>101 Dothideomycetes genomes: a test case for predicting lifestyles and emergence of pathogens.</title>
        <authorList>
            <person name="Haridas S."/>
            <person name="Albert R."/>
            <person name="Binder M."/>
            <person name="Bloem J."/>
            <person name="Labutti K."/>
            <person name="Salamov A."/>
            <person name="Andreopoulos B."/>
            <person name="Baker S."/>
            <person name="Barry K."/>
            <person name="Bills G."/>
            <person name="Bluhm B."/>
            <person name="Cannon C."/>
            <person name="Castanera R."/>
            <person name="Culley D."/>
            <person name="Daum C."/>
            <person name="Ezra D."/>
            <person name="Gonzalez J."/>
            <person name="Henrissat B."/>
            <person name="Kuo A."/>
            <person name="Liang C."/>
            <person name="Lipzen A."/>
            <person name="Lutzoni F."/>
            <person name="Magnuson J."/>
            <person name="Mondo S."/>
            <person name="Nolan M."/>
            <person name="Ohm R."/>
            <person name="Pangilinan J."/>
            <person name="Park H.-J."/>
            <person name="Ramirez L."/>
            <person name="Alfaro M."/>
            <person name="Sun H."/>
            <person name="Tritt A."/>
            <person name="Yoshinaga Y."/>
            <person name="Zwiers L.-H."/>
            <person name="Turgeon B."/>
            <person name="Goodwin S."/>
            <person name="Spatafora J."/>
            <person name="Crous P."/>
            <person name="Grigoriev I."/>
        </authorList>
    </citation>
    <scope>NUCLEOTIDE SEQUENCE</scope>
    <source>
        <strain evidence="4">CBS 113979</strain>
    </source>
</reference>
<dbReference type="Proteomes" id="UP000800041">
    <property type="component" value="Unassembled WGS sequence"/>
</dbReference>
<evidence type="ECO:0000256" key="1">
    <source>
        <dbReference type="PROSITE-ProRule" id="PRU00176"/>
    </source>
</evidence>
<dbReference type="GO" id="GO:0006396">
    <property type="term" value="P:RNA processing"/>
    <property type="evidence" value="ECO:0007669"/>
    <property type="project" value="InterPro"/>
</dbReference>
<keyword evidence="1" id="KW-0694">RNA-binding</keyword>
<dbReference type="AlphaFoldDB" id="A0A6G1GL35"/>
<protein>
    <submittedName>
        <fullName evidence="4">RNA-binding domain-containing protein</fullName>
    </submittedName>
</protein>
<dbReference type="SMART" id="SM00360">
    <property type="entry name" value="RRM"/>
    <property type="match status" value="1"/>
</dbReference>